<evidence type="ECO:0000313" key="1">
    <source>
        <dbReference type="EMBL" id="RKL30448.1"/>
    </source>
</evidence>
<sequence length="164" mass="18347">MVFLSDDAAQMFGHLLLILRSRVSESLPVSETARMAGISKSLIISIDLPLFIPYPGSTAMAFYLTCISNMSIFNNMDDARILTQDTAKFIIPQDWRTFARLTSIKRALTLPEGFLSVHVIEDKLIHLGQSWKPLTTTNRHKWAQVISAEDACAFSWVMLKGTGL</sequence>
<name>A0A420SMG2_GIBIN</name>
<comment type="caution">
    <text evidence="1">The sequence shown here is derived from an EMBL/GenBank/DDBJ whole genome shotgun (WGS) entry which is preliminary data.</text>
</comment>
<protein>
    <submittedName>
        <fullName evidence="1">Uncharacterized protein</fullName>
    </submittedName>
</protein>
<organism evidence="1 2">
    <name type="scientific">Gibberella intermedia</name>
    <name type="common">Bulb rot disease fungus</name>
    <name type="synonym">Fusarium proliferatum</name>
    <dbReference type="NCBI Taxonomy" id="948311"/>
    <lineage>
        <taxon>Eukaryota</taxon>
        <taxon>Fungi</taxon>
        <taxon>Dikarya</taxon>
        <taxon>Ascomycota</taxon>
        <taxon>Pezizomycotina</taxon>
        <taxon>Sordariomycetes</taxon>
        <taxon>Hypocreomycetidae</taxon>
        <taxon>Hypocreales</taxon>
        <taxon>Nectriaceae</taxon>
        <taxon>Fusarium</taxon>
        <taxon>Fusarium fujikuroi species complex</taxon>
    </lineage>
</organism>
<evidence type="ECO:0000313" key="2">
    <source>
        <dbReference type="Proteomes" id="UP000283569"/>
    </source>
</evidence>
<dbReference type="Proteomes" id="UP000283569">
    <property type="component" value="Unassembled WGS sequence"/>
</dbReference>
<gene>
    <name evidence="1" type="ORF">BFJ72_g11561</name>
</gene>
<accession>A0A420SMG2</accession>
<reference evidence="1 2" key="1">
    <citation type="journal article" date="2018" name="Sci. Rep.">
        <title>Characterisation of pathogen-specific regions and novel effector candidates in Fusarium oxysporum f. sp. cepae.</title>
        <authorList>
            <person name="Armitage A.D."/>
            <person name="Taylor A."/>
            <person name="Sobczyk M.K."/>
            <person name="Baxter L."/>
            <person name="Greenfield B.P."/>
            <person name="Bates H.J."/>
            <person name="Wilson F."/>
            <person name="Jackson A.C."/>
            <person name="Ott S."/>
            <person name="Harrison R.J."/>
            <person name="Clarkson J.P."/>
        </authorList>
    </citation>
    <scope>NUCLEOTIDE SEQUENCE [LARGE SCALE GENOMIC DNA]</scope>
    <source>
        <strain evidence="1 2">Fp_A8</strain>
    </source>
</reference>
<proteinExistence type="predicted"/>
<dbReference type="EMBL" id="MRDB01000052">
    <property type="protein sequence ID" value="RKL30448.1"/>
    <property type="molecule type" value="Genomic_DNA"/>
</dbReference>
<dbReference type="AlphaFoldDB" id="A0A420SMG2"/>